<sequence length="87" mass="8766">MGLAACATRPSAKPPVVAVKVGAPPPPADLIACPIAPEGFPTDEVAILPPAVRASAIRLAKAYAATASQLTRLIDHTVPGTCAREEG</sequence>
<organism evidence="1 2">
    <name type="scientific">Caulobacter segnis</name>
    <dbReference type="NCBI Taxonomy" id="88688"/>
    <lineage>
        <taxon>Bacteria</taxon>
        <taxon>Pseudomonadati</taxon>
        <taxon>Pseudomonadota</taxon>
        <taxon>Alphaproteobacteria</taxon>
        <taxon>Caulobacterales</taxon>
        <taxon>Caulobacteraceae</taxon>
        <taxon>Caulobacter</taxon>
    </lineage>
</organism>
<name>A0A2W5WSU6_9CAUL</name>
<evidence type="ECO:0000313" key="2">
    <source>
        <dbReference type="Proteomes" id="UP000249393"/>
    </source>
</evidence>
<protein>
    <submittedName>
        <fullName evidence="1">Uncharacterized protein</fullName>
    </submittedName>
</protein>
<accession>A0A2W5WSU6</accession>
<comment type="caution">
    <text evidence="1">The sequence shown here is derived from an EMBL/GenBank/DDBJ whole genome shotgun (WGS) entry which is preliminary data.</text>
</comment>
<dbReference type="EMBL" id="QFQZ01000002">
    <property type="protein sequence ID" value="PZR37238.1"/>
    <property type="molecule type" value="Genomic_DNA"/>
</dbReference>
<reference evidence="1 2" key="1">
    <citation type="submission" date="2017-08" db="EMBL/GenBank/DDBJ databases">
        <title>Infants hospitalized years apart are colonized by the same room-sourced microbial strains.</title>
        <authorList>
            <person name="Brooks B."/>
            <person name="Olm M.R."/>
            <person name="Firek B.A."/>
            <person name="Baker R."/>
            <person name="Thomas B.C."/>
            <person name="Morowitz M.J."/>
            <person name="Banfield J.F."/>
        </authorList>
    </citation>
    <scope>NUCLEOTIDE SEQUENCE [LARGE SCALE GENOMIC DNA]</scope>
    <source>
        <strain evidence="1">S2_003_000_R2_4</strain>
    </source>
</reference>
<dbReference type="AlphaFoldDB" id="A0A2W5WSU6"/>
<proteinExistence type="predicted"/>
<evidence type="ECO:0000313" key="1">
    <source>
        <dbReference type="EMBL" id="PZR37238.1"/>
    </source>
</evidence>
<dbReference type="Proteomes" id="UP000249393">
    <property type="component" value="Unassembled WGS sequence"/>
</dbReference>
<gene>
    <name evidence="1" type="ORF">DI526_01265</name>
</gene>